<dbReference type="GO" id="GO:0003677">
    <property type="term" value="F:DNA binding"/>
    <property type="evidence" value="ECO:0007669"/>
    <property type="project" value="UniProtKB-KW"/>
</dbReference>
<keyword evidence="3" id="KW-0804">Transcription</keyword>
<sequence>MPTKRTTLASIAQALEISVSTVSKALSNSPEIGVETKKRVLEYAKANNYTPNSFASSFRKGTTSTIGLIIPNILNPFYAKVLLGVESYLDDHGYKLITSISNDFIEKETKNLSVMSSGFVDGLIICVSKEAEEKKEYDHIKQLIDNGTPIVLFDRICDELVCDKIITDDYQAAFDATEYLIKERNCKHIVITCKTNTLQHLDLRRQGFEKAIEKYKDEVKCKVIIDDRSKGLKQKLAALLKSDPTIDGVFGLNEKSVLNAIVLTNKLQKKNCNISIAGFCNDLQSKYDSSLIVINQNAKEIGKEAAKLLLQRIKSKDTTAFQTKTIAVDL</sequence>
<dbReference type="Gene3D" id="3.40.50.2300">
    <property type="match status" value="2"/>
</dbReference>
<dbReference type="CDD" id="cd06267">
    <property type="entry name" value="PBP1_LacI_sugar_binding-like"/>
    <property type="match status" value="1"/>
</dbReference>
<proteinExistence type="predicted"/>
<dbReference type="RefSeq" id="WP_379905102.1">
    <property type="nucleotide sequence ID" value="NZ_JBHULM010000011.1"/>
</dbReference>
<dbReference type="Pfam" id="PF00356">
    <property type="entry name" value="LacI"/>
    <property type="match status" value="1"/>
</dbReference>
<dbReference type="SUPFAM" id="SSF53822">
    <property type="entry name" value="Periplasmic binding protein-like I"/>
    <property type="match status" value="1"/>
</dbReference>
<dbReference type="Pfam" id="PF00532">
    <property type="entry name" value="Peripla_BP_1"/>
    <property type="match status" value="1"/>
</dbReference>
<dbReference type="InterPro" id="IPR000843">
    <property type="entry name" value="HTH_LacI"/>
</dbReference>
<keyword evidence="2 5" id="KW-0238">DNA-binding</keyword>
<dbReference type="Proteomes" id="UP001597467">
    <property type="component" value="Unassembled WGS sequence"/>
</dbReference>
<dbReference type="CDD" id="cd01392">
    <property type="entry name" value="HTH_LacI"/>
    <property type="match status" value="1"/>
</dbReference>
<feature type="domain" description="HTH lacI-type" evidence="4">
    <location>
        <begin position="6"/>
        <end position="60"/>
    </location>
</feature>
<dbReference type="PROSITE" id="PS50932">
    <property type="entry name" value="HTH_LACI_2"/>
    <property type="match status" value="1"/>
</dbReference>
<dbReference type="InterPro" id="IPR010982">
    <property type="entry name" value="Lambda_DNA-bd_dom_sf"/>
</dbReference>
<dbReference type="SMART" id="SM00354">
    <property type="entry name" value="HTH_LACI"/>
    <property type="match status" value="1"/>
</dbReference>
<comment type="caution">
    <text evidence="5">The sequence shown here is derived from an EMBL/GenBank/DDBJ whole genome shotgun (WGS) entry which is preliminary data.</text>
</comment>
<keyword evidence="6" id="KW-1185">Reference proteome</keyword>
<dbReference type="PANTHER" id="PTHR30146">
    <property type="entry name" value="LACI-RELATED TRANSCRIPTIONAL REPRESSOR"/>
    <property type="match status" value="1"/>
</dbReference>
<evidence type="ECO:0000259" key="4">
    <source>
        <dbReference type="PROSITE" id="PS50932"/>
    </source>
</evidence>
<keyword evidence="1" id="KW-0805">Transcription regulation</keyword>
<evidence type="ECO:0000256" key="1">
    <source>
        <dbReference type="ARBA" id="ARBA00023015"/>
    </source>
</evidence>
<evidence type="ECO:0000256" key="3">
    <source>
        <dbReference type="ARBA" id="ARBA00023163"/>
    </source>
</evidence>
<dbReference type="InterPro" id="IPR001761">
    <property type="entry name" value="Peripla_BP/Lac1_sug-bd_dom"/>
</dbReference>
<name>A0ABW5K6T7_9FLAO</name>
<dbReference type="InterPro" id="IPR028082">
    <property type="entry name" value="Peripla_BP_I"/>
</dbReference>
<dbReference type="Gene3D" id="1.10.260.40">
    <property type="entry name" value="lambda repressor-like DNA-binding domains"/>
    <property type="match status" value="1"/>
</dbReference>
<accession>A0ABW5K6T7</accession>
<evidence type="ECO:0000256" key="2">
    <source>
        <dbReference type="ARBA" id="ARBA00023125"/>
    </source>
</evidence>
<dbReference type="EMBL" id="JBHULM010000011">
    <property type="protein sequence ID" value="MFD2543327.1"/>
    <property type="molecule type" value="Genomic_DNA"/>
</dbReference>
<evidence type="ECO:0000313" key="6">
    <source>
        <dbReference type="Proteomes" id="UP001597467"/>
    </source>
</evidence>
<organism evidence="5 6">
    <name type="scientific">Lacinutrix gracilariae</name>
    <dbReference type="NCBI Taxonomy" id="1747198"/>
    <lineage>
        <taxon>Bacteria</taxon>
        <taxon>Pseudomonadati</taxon>
        <taxon>Bacteroidota</taxon>
        <taxon>Flavobacteriia</taxon>
        <taxon>Flavobacteriales</taxon>
        <taxon>Flavobacteriaceae</taxon>
        <taxon>Lacinutrix</taxon>
    </lineage>
</organism>
<reference evidence="6" key="1">
    <citation type="journal article" date="2019" name="Int. J. Syst. Evol. Microbiol.">
        <title>The Global Catalogue of Microorganisms (GCM) 10K type strain sequencing project: providing services to taxonomists for standard genome sequencing and annotation.</title>
        <authorList>
            <consortium name="The Broad Institute Genomics Platform"/>
            <consortium name="The Broad Institute Genome Sequencing Center for Infectious Disease"/>
            <person name="Wu L."/>
            <person name="Ma J."/>
        </authorList>
    </citation>
    <scope>NUCLEOTIDE SEQUENCE [LARGE SCALE GENOMIC DNA]</scope>
    <source>
        <strain evidence="6">KCTC 42808</strain>
    </source>
</reference>
<dbReference type="PANTHER" id="PTHR30146:SF109">
    <property type="entry name" value="HTH-TYPE TRANSCRIPTIONAL REGULATOR GALS"/>
    <property type="match status" value="1"/>
</dbReference>
<evidence type="ECO:0000313" key="5">
    <source>
        <dbReference type="EMBL" id="MFD2543327.1"/>
    </source>
</evidence>
<protein>
    <submittedName>
        <fullName evidence="5">LacI family DNA-binding transcriptional regulator</fullName>
    </submittedName>
</protein>
<dbReference type="SUPFAM" id="SSF47413">
    <property type="entry name" value="lambda repressor-like DNA-binding domains"/>
    <property type="match status" value="1"/>
</dbReference>
<gene>
    <name evidence="5" type="ORF">ACFSSB_13425</name>
</gene>